<dbReference type="EMBL" id="PZQS01000008">
    <property type="protein sequence ID" value="PVD26801.1"/>
    <property type="molecule type" value="Genomic_DNA"/>
</dbReference>
<comment type="caution">
    <text evidence="1">The sequence shown here is derived from an EMBL/GenBank/DDBJ whole genome shotgun (WGS) entry which is preliminary data.</text>
</comment>
<dbReference type="AlphaFoldDB" id="A0A2T7P062"/>
<name>A0A2T7P062_POMCA</name>
<protein>
    <submittedName>
        <fullName evidence="1">Uncharacterized protein</fullName>
    </submittedName>
</protein>
<dbReference type="OrthoDB" id="5980302at2759"/>
<reference evidence="1 2" key="1">
    <citation type="submission" date="2018-04" db="EMBL/GenBank/DDBJ databases">
        <title>The genome of golden apple snail Pomacea canaliculata provides insight into stress tolerance and invasive adaptation.</title>
        <authorList>
            <person name="Liu C."/>
            <person name="Liu B."/>
            <person name="Ren Y."/>
            <person name="Zhang Y."/>
            <person name="Wang H."/>
            <person name="Li S."/>
            <person name="Jiang F."/>
            <person name="Yin L."/>
            <person name="Zhang G."/>
            <person name="Qian W."/>
            <person name="Fan W."/>
        </authorList>
    </citation>
    <scope>NUCLEOTIDE SEQUENCE [LARGE SCALE GENOMIC DNA]</scope>
    <source>
        <strain evidence="1">SZHN2017</strain>
        <tissue evidence="1">Muscle</tissue>
    </source>
</reference>
<keyword evidence="2" id="KW-1185">Reference proteome</keyword>
<accession>A0A2T7P062</accession>
<organism evidence="1 2">
    <name type="scientific">Pomacea canaliculata</name>
    <name type="common">Golden apple snail</name>
    <dbReference type="NCBI Taxonomy" id="400727"/>
    <lineage>
        <taxon>Eukaryota</taxon>
        <taxon>Metazoa</taxon>
        <taxon>Spiralia</taxon>
        <taxon>Lophotrochozoa</taxon>
        <taxon>Mollusca</taxon>
        <taxon>Gastropoda</taxon>
        <taxon>Caenogastropoda</taxon>
        <taxon>Architaenioglossa</taxon>
        <taxon>Ampullarioidea</taxon>
        <taxon>Ampullariidae</taxon>
        <taxon>Pomacea</taxon>
    </lineage>
</organism>
<dbReference type="Proteomes" id="UP000245119">
    <property type="component" value="Linkage Group LG8"/>
</dbReference>
<evidence type="ECO:0000313" key="2">
    <source>
        <dbReference type="Proteomes" id="UP000245119"/>
    </source>
</evidence>
<gene>
    <name evidence="1" type="ORF">C0Q70_14480</name>
</gene>
<sequence length="133" mass="15210">MEAARELTGDDPQRPYTMGTFESKLNRFQELIRDLTYQDVEATPEERPSRGFFRGVVEWRRERGRIAGGCEKTWEGWSGEGMERREMDEGPRRAQVLKGNQPLDAVPTVRPIVPIATLSTRMSVNLQQLATQS</sequence>
<evidence type="ECO:0000313" key="1">
    <source>
        <dbReference type="EMBL" id="PVD26801.1"/>
    </source>
</evidence>
<proteinExistence type="predicted"/>